<dbReference type="SUPFAM" id="SSF55729">
    <property type="entry name" value="Acyl-CoA N-acyltransferases (Nat)"/>
    <property type="match status" value="1"/>
</dbReference>
<dbReference type="CDD" id="cd04301">
    <property type="entry name" value="NAT_SF"/>
    <property type="match status" value="1"/>
</dbReference>
<dbReference type="RefSeq" id="WP_029069932.1">
    <property type="nucleotide sequence ID" value="NZ_JNKN01000018.1"/>
</dbReference>
<dbReference type="InterPro" id="IPR050680">
    <property type="entry name" value="YpeA/RimI_acetyltransf"/>
</dbReference>
<dbReference type="GO" id="GO:0016747">
    <property type="term" value="F:acyltransferase activity, transferring groups other than amino-acyl groups"/>
    <property type="evidence" value="ECO:0007669"/>
    <property type="project" value="InterPro"/>
</dbReference>
<sequence>MIRRAEERDIPRLLELLKQVNQVHFELRPDLFKKETKYNANDLERLLKNEDHVIFVYDDEGVQGYLFSEIRDYTKNQLLQPIKTLYIDDLCVDEQSRGNHVGKKLLEHAKEYAKENHFHNITLHVWEGNDSAYEFYKRNGMKEQSRTMEMIL</sequence>
<gene>
    <name evidence="4" type="ORF">IV49_GL000430</name>
</gene>
<reference evidence="4 5" key="1">
    <citation type="journal article" date="2015" name="Genome Announc.">
        <title>Expanding the biotechnology potential of lactobacilli through comparative genomics of 213 strains and associated genera.</title>
        <authorList>
            <person name="Sun Z."/>
            <person name="Harris H.M."/>
            <person name="McCann A."/>
            <person name="Guo C."/>
            <person name="Argimon S."/>
            <person name="Zhang W."/>
            <person name="Yang X."/>
            <person name="Jeffery I.B."/>
            <person name="Cooney J.C."/>
            <person name="Kagawa T.F."/>
            <person name="Liu W."/>
            <person name="Song Y."/>
            <person name="Salvetti E."/>
            <person name="Wrobel A."/>
            <person name="Rasinkangas P."/>
            <person name="Parkhill J."/>
            <person name="Rea M.C."/>
            <person name="O'Sullivan O."/>
            <person name="Ritari J."/>
            <person name="Douillard F.P."/>
            <person name="Paul Ross R."/>
            <person name="Yang R."/>
            <person name="Briner A.E."/>
            <person name="Felis G.E."/>
            <person name="de Vos W.M."/>
            <person name="Barrangou R."/>
            <person name="Klaenhammer T.R."/>
            <person name="Caufield P.W."/>
            <person name="Cui Y."/>
            <person name="Zhang H."/>
            <person name="O'Toole P.W."/>
        </authorList>
    </citation>
    <scope>NUCLEOTIDE SEQUENCE [LARGE SCALE GENOMIC DNA]</scope>
    <source>
        <strain evidence="4 5">DSM 20405</strain>
    </source>
</reference>
<dbReference type="EMBL" id="JQBL01000014">
    <property type="protein sequence ID" value="KRN50080.1"/>
    <property type="molecule type" value="Genomic_DNA"/>
</dbReference>
<dbReference type="PANTHER" id="PTHR43420:SF52">
    <property type="entry name" value="N-ACETYLTRANSFERASE YODP"/>
    <property type="match status" value="1"/>
</dbReference>
<evidence type="ECO:0000256" key="2">
    <source>
        <dbReference type="ARBA" id="ARBA00023315"/>
    </source>
</evidence>
<protein>
    <recommendedName>
        <fullName evidence="3">N-acetyltransferase domain-containing protein</fullName>
    </recommendedName>
</protein>
<dbReference type="Gene3D" id="3.40.630.30">
    <property type="match status" value="1"/>
</dbReference>
<organism evidence="4 5">
    <name type="scientific">Kandleria vitulina DSM 20405</name>
    <dbReference type="NCBI Taxonomy" id="1410657"/>
    <lineage>
        <taxon>Bacteria</taxon>
        <taxon>Bacillati</taxon>
        <taxon>Bacillota</taxon>
        <taxon>Erysipelotrichia</taxon>
        <taxon>Erysipelotrichales</taxon>
        <taxon>Coprobacillaceae</taxon>
        <taxon>Kandleria</taxon>
    </lineage>
</organism>
<name>A0A0R2HAU1_9FIRM</name>
<evidence type="ECO:0000313" key="5">
    <source>
        <dbReference type="Proteomes" id="UP000051841"/>
    </source>
</evidence>
<dbReference type="Pfam" id="PF00583">
    <property type="entry name" value="Acetyltransf_1"/>
    <property type="match status" value="1"/>
</dbReference>
<dbReference type="InterPro" id="IPR016181">
    <property type="entry name" value="Acyl_CoA_acyltransferase"/>
</dbReference>
<proteinExistence type="predicted"/>
<dbReference type="PATRIC" id="fig|1410657.5.peg.458"/>
<keyword evidence="1" id="KW-0808">Transferase</keyword>
<dbReference type="PANTHER" id="PTHR43420">
    <property type="entry name" value="ACETYLTRANSFERASE"/>
    <property type="match status" value="1"/>
</dbReference>
<dbReference type="PROSITE" id="PS51186">
    <property type="entry name" value="GNAT"/>
    <property type="match status" value="1"/>
</dbReference>
<comment type="caution">
    <text evidence="4">The sequence shown here is derived from an EMBL/GenBank/DDBJ whole genome shotgun (WGS) entry which is preliminary data.</text>
</comment>
<dbReference type="Proteomes" id="UP000051841">
    <property type="component" value="Unassembled WGS sequence"/>
</dbReference>
<keyword evidence="5" id="KW-1185">Reference proteome</keyword>
<dbReference type="InterPro" id="IPR000182">
    <property type="entry name" value="GNAT_dom"/>
</dbReference>
<dbReference type="AlphaFoldDB" id="A0A0R2HAU1"/>
<evidence type="ECO:0000259" key="3">
    <source>
        <dbReference type="PROSITE" id="PS51186"/>
    </source>
</evidence>
<evidence type="ECO:0000313" key="4">
    <source>
        <dbReference type="EMBL" id="KRN50080.1"/>
    </source>
</evidence>
<feature type="domain" description="N-acetyltransferase" evidence="3">
    <location>
        <begin position="1"/>
        <end position="152"/>
    </location>
</feature>
<accession>A0A0R2HAU1</accession>
<keyword evidence="2" id="KW-0012">Acyltransferase</keyword>
<evidence type="ECO:0000256" key="1">
    <source>
        <dbReference type="ARBA" id="ARBA00022679"/>
    </source>
</evidence>